<dbReference type="OrthoDB" id="2582440at2"/>
<evidence type="ECO:0000313" key="4">
    <source>
        <dbReference type="Proteomes" id="UP000293952"/>
    </source>
</evidence>
<gene>
    <name evidence="3" type="ORF">ERX46_08480</name>
</gene>
<dbReference type="InterPro" id="IPR013783">
    <property type="entry name" value="Ig-like_fold"/>
</dbReference>
<feature type="domain" description="PKD" evidence="2">
    <location>
        <begin position="722"/>
        <end position="764"/>
    </location>
</feature>
<dbReference type="PROSITE" id="PS50093">
    <property type="entry name" value="PKD"/>
    <property type="match status" value="1"/>
</dbReference>
<dbReference type="SMART" id="SM00089">
    <property type="entry name" value="PKD"/>
    <property type="match status" value="1"/>
</dbReference>
<dbReference type="Pfam" id="PF18911">
    <property type="entry name" value="PKD_4"/>
    <property type="match status" value="1"/>
</dbReference>
<evidence type="ECO:0000259" key="2">
    <source>
        <dbReference type="PROSITE" id="PS50093"/>
    </source>
</evidence>
<dbReference type="Gene3D" id="2.60.40.10">
    <property type="entry name" value="Immunoglobulins"/>
    <property type="match status" value="1"/>
</dbReference>
<dbReference type="Proteomes" id="UP000293952">
    <property type="component" value="Unassembled WGS sequence"/>
</dbReference>
<dbReference type="InterPro" id="IPR022409">
    <property type="entry name" value="PKD/Chitinase_dom"/>
</dbReference>
<protein>
    <recommendedName>
        <fullName evidence="2">PKD domain-containing protein</fullName>
    </recommendedName>
</protein>
<sequence>MKAMNKLLCLLLIASSSFLEAQISPGGVGTVGLTSWFRADDLAAGNVTTWTTQFPTGAGAVSVTDAQAPYPQLEITPTGNISNYNRTIAFLGNSYAGQNIGTVQGLNNPNPPTLLANINANDQGTYFCSYYMPAPLSANGHFTLYNSGTTGIQCRNLNANGRIAIGLGSFNSLNAARDWTETNTPNIISYKGNRSNASSLKAYNKGGLITNNVASQSTGATGLYLGYNPGEGTSAYNGYMHEVLFFNRDLTDLEMSKVHTYLAIIYGVTLKNQGGGTNGDYVATDGTLIWDASVNPVYHNDVVGIGRDDIEDLYQKQSHSFDDKFRIYVDALAISNEGNIGVINTDISYVTVGHNAANLCGSVASNTEAPSPISSRLAREYKVTNSDFNQNFNVDILLEPCTPIANIDLSKIRLMVDLDGDFSDADLYSQASGIVFSENNGRLSVSGISTAQIPMNSTRYITIGYLDESYQIIESSGPVCEGEDAWVIFEVLNATNPVDINYTEGANQFTATNISTGDTLFFSPNTTTNYSFTPFSNIINCCGANNPQVFNQVVNPLPSITLDAFDNTPCEGDSITLTASGGDTYSWDNGVTNGVPFMINTTATYQVTVISAFGCENTLDTLIEVNPNPTISLIDEVNEACVGDMIAFTADGAATYEWSPIVTNGVPFPATEGTINFQVIGTDVNGCKDTLTTSIFVYPSPIADFIPDTTSGVAPMTINFEDNSSNAIDYFWDFGNGNTSDFPGDENQTYENGGVYPVTLVVQNGICTDTVSRIINLESGDIYVVLPNIFTPNGDGDNDFYKVTSENVVSIEGFILNRWGVEVYTFDSIDFKWNGDNVSDGVYFIKYSAKGKNGENIEGHGYIHVTR</sequence>
<evidence type="ECO:0000256" key="1">
    <source>
        <dbReference type="SAM" id="SignalP"/>
    </source>
</evidence>
<dbReference type="Pfam" id="PF26628">
    <property type="entry name" value="DUF8202"/>
    <property type="match status" value="1"/>
</dbReference>
<evidence type="ECO:0000313" key="3">
    <source>
        <dbReference type="EMBL" id="RYM33992.1"/>
    </source>
</evidence>
<comment type="caution">
    <text evidence="3">The sequence shown here is derived from an EMBL/GenBank/DDBJ whole genome shotgun (WGS) entry which is preliminary data.</text>
</comment>
<dbReference type="InterPro" id="IPR000601">
    <property type="entry name" value="PKD_dom"/>
</dbReference>
<keyword evidence="1" id="KW-0732">Signal</keyword>
<dbReference type="InterPro" id="IPR058515">
    <property type="entry name" value="DUF8202"/>
</dbReference>
<name>A0A4Q4KL53_9FLAO</name>
<dbReference type="CDD" id="cd00146">
    <property type="entry name" value="PKD"/>
    <property type="match status" value="1"/>
</dbReference>
<organism evidence="3 4">
    <name type="scientific">Brumimicrobium glaciale</name>
    <dbReference type="NCBI Taxonomy" id="200475"/>
    <lineage>
        <taxon>Bacteria</taxon>
        <taxon>Pseudomonadati</taxon>
        <taxon>Bacteroidota</taxon>
        <taxon>Flavobacteriia</taxon>
        <taxon>Flavobacteriales</taxon>
        <taxon>Crocinitomicaceae</taxon>
        <taxon>Brumimicrobium</taxon>
    </lineage>
</organism>
<feature type="signal peptide" evidence="1">
    <location>
        <begin position="1"/>
        <end position="21"/>
    </location>
</feature>
<accession>A0A4Q4KL53</accession>
<dbReference type="AlphaFoldDB" id="A0A4Q4KL53"/>
<dbReference type="EMBL" id="SETE01000003">
    <property type="protein sequence ID" value="RYM33992.1"/>
    <property type="molecule type" value="Genomic_DNA"/>
</dbReference>
<keyword evidence="4" id="KW-1185">Reference proteome</keyword>
<dbReference type="Pfam" id="PF13585">
    <property type="entry name" value="CHU_C"/>
    <property type="match status" value="1"/>
</dbReference>
<reference evidence="3 4" key="1">
    <citation type="submission" date="2019-02" db="EMBL/GenBank/DDBJ databases">
        <title>Genome sequence of the sea-ice species Brumimicrobium glaciale.</title>
        <authorList>
            <person name="Bowman J.P."/>
        </authorList>
    </citation>
    <scope>NUCLEOTIDE SEQUENCE [LARGE SCALE GENOMIC DNA]</scope>
    <source>
        <strain evidence="3 4">IC156</strain>
    </source>
</reference>
<proteinExistence type="predicted"/>
<dbReference type="SUPFAM" id="SSF49299">
    <property type="entry name" value="PKD domain"/>
    <property type="match status" value="1"/>
</dbReference>
<feature type="chain" id="PRO_5021032963" description="PKD domain-containing protein" evidence="1">
    <location>
        <begin position="22"/>
        <end position="867"/>
    </location>
</feature>
<dbReference type="InterPro" id="IPR035986">
    <property type="entry name" value="PKD_dom_sf"/>
</dbReference>